<reference evidence="2 3" key="1">
    <citation type="submission" date="2021-03" db="EMBL/GenBank/DDBJ databases">
        <title>Sequencing the genomes of 1000 actinobacteria strains.</title>
        <authorList>
            <person name="Klenk H.-P."/>
        </authorList>
    </citation>
    <scope>NUCLEOTIDE SEQUENCE [LARGE SCALE GENOMIC DNA]</scope>
    <source>
        <strain evidence="2 3">DSM 45510</strain>
    </source>
</reference>
<dbReference type="InterPro" id="IPR053714">
    <property type="entry name" value="Iso_Racemase_Enz_sf"/>
</dbReference>
<dbReference type="Gene3D" id="3.40.50.12500">
    <property type="match status" value="1"/>
</dbReference>
<accession>A0ABS4PZL2</accession>
<dbReference type="RefSeq" id="WP_209667822.1">
    <property type="nucleotide sequence ID" value="NZ_JAGGMS010000001.1"/>
</dbReference>
<comment type="caution">
    <text evidence="2">The sequence shown here is derived from an EMBL/GenBank/DDBJ whole genome shotgun (WGS) entry which is preliminary data.</text>
</comment>
<proteinExistence type="inferred from homology"/>
<evidence type="ECO:0000313" key="2">
    <source>
        <dbReference type="EMBL" id="MBP2184864.1"/>
    </source>
</evidence>
<dbReference type="Pfam" id="PF01177">
    <property type="entry name" value="Asp_Glu_race"/>
    <property type="match status" value="1"/>
</dbReference>
<keyword evidence="3" id="KW-1185">Reference proteome</keyword>
<evidence type="ECO:0000313" key="3">
    <source>
        <dbReference type="Proteomes" id="UP000741013"/>
    </source>
</evidence>
<organism evidence="2 3">
    <name type="scientific">Amycolatopsis magusensis</name>
    <dbReference type="NCBI Taxonomy" id="882444"/>
    <lineage>
        <taxon>Bacteria</taxon>
        <taxon>Bacillati</taxon>
        <taxon>Actinomycetota</taxon>
        <taxon>Actinomycetes</taxon>
        <taxon>Pseudonocardiales</taxon>
        <taxon>Pseudonocardiaceae</taxon>
        <taxon>Amycolatopsis</taxon>
    </lineage>
</organism>
<dbReference type="InterPro" id="IPR015942">
    <property type="entry name" value="Asp/Glu/hydantoin_racemase"/>
</dbReference>
<sequence>MTEALGILMLEGKMADVPGCMVNEQTWPYPVRRMVVPGAKTPRTAEDAKALLPLYVEAARELEQRGVRVITANCGLMALVQQEVAAAVRTPVVLSSLVAVPAVARMIAPGTRIGVLTFFPDAVGEHNFTSCGWSSADFPVSVAGVGEYESWRRFLATKEADAELHAELREDLRRVIHEFLAREPDIGALVSECTMLPAVLDELRPDLPVPVFDILTVLDWTVSGFGRQRSDGKVTAGV</sequence>
<comment type="similarity">
    <text evidence="1">Belongs to the HyuE racemase family.</text>
</comment>
<evidence type="ECO:0000256" key="1">
    <source>
        <dbReference type="ARBA" id="ARBA00038414"/>
    </source>
</evidence>
<gene>
    <name evidence="2" type="ORF">JOM49_006390</name>
</gene>
<dbReference type="EMBL" id="JAGGMS010000001">
    <property type="protein sequence ID" value="MBP2184864.1"/>
    <property type="molecule type" value="Genomic_DNA"/>
</dbReference>
<name>A0ABS4PZL2_9PSEU</name>
<dbReference type="Proteomes" id="UP000741013">
    <property type="component" value="Unassembled WGS sequence"/>
</dbReference>
<protein>
    <submittedName>
        <fullName evidence="2">Aspartate/glutamate racemase</fullName>
    </submittedName>
</protein>